<evidence type="ECO:0000256" key="12">
    <source>
        <dbReference type="SAM" id="SignalP"/>
    </source>
</evidence>
<evidence type="ECO:0000256" key="8">
    <source>
        <dbReference type="ARBA" id="ARBA00023034"/>
    </source>
</evidence>
<feature type="compositionally biased region" description="Low complexity" evidence="11">
    <location>
        <begin position="352"/>
        <end position="380"/>
    </location>
</feature>
<gene>
    <name evidence="13" type="ORF">BQ4739_LOCUS13382</name>
</gene>
<dbReference type="PANTHER" id="PTHR31646:SF1">
    <property type="entry name" value="ALPHA-1,2-MANNOSYLTRANSFERASE MNN2"/>
    <property type="match status" value="1"/>
</dbReference>
<dbReference type="PANTHER" id="PTHR31646">
    <property type="entry name" value="ALPHA-1,2-MANNOSYLTRANSFERASE MNN2"/>
    <property type="match status" value="1"/>
</dbReference>
<keyword evidence="8" id="KW-0333">Golgi apparatus</keyword>
<reference evidence="13 14" key="1">
    <citation type="submission" date="2016-10" db="EMBL/GenBank/DDBJ databases">
        <authorList>
            <person name="Cai Z."/>
        </authorList>
    </citation>
    <scope>NUCLEOTIDE SEQUENCE [LARGE SCALE GENOMIC DNA]</scope>
</reference>
<evidence type="ECO:0000256" key="11">
    <source>
        <dbReference type="SAM" id="MobiDB-lite"/>
    </source>
</evidence>
<evidence type="ECO:0000256" key="9">
    <source>
        <dbReference type="ARBA" id="ARBA00023136"/>
    </source>
</evidence>
<keyword evidence="14" id="KW-1185">Reference proteome</keyword>
<keyword evidence="6" id="KW-0735">Signal-anchor</keyword>
<dbReference type="GO" id="GO:0046354">
    <property type="term" value="P:mannan biosynthetic process"/>
    <property type="evidence" value="ECO:0007669"/>
    <property type="project" value="TreeGrafter"/>
</dbReference>
<evidence type="ECO:0000256" key="3">
    <source>
        <dbReference type="ARBA" id="ARBA00009105"/>
    </source>
</evidence>
<dbReference type="Proteomes" id="UP000256970">
    <property type="component" value="Unassembled WGS sequence"/>
</dbReference>
<dbReference type="GO" id="GO:0000139">
    <property type="term" value="C:Golgi membrane"/>
    <property type="evidence" value="ECO:0007669"/>
    <property type="project" value="UniProtKB-SubCell"/>
</dbReference>
<keyword evidence="5" id="KW-0812">Transmembrane</keyword>
<keyword evidence="12" id="KW-0732">Signal</keyword>
<sequence length="735" mass="79201">MRAALQLRGGWVFLVVVLAHAASVASGQAHRRATHPTVLGTCPLPGFCYRSELSSQASSSNVSGVPSDPDLAKYKLAVQEYINSDKFQARKEALSQLQDERGILFVGGGKKMLGAITATLWILRTQLNCKLPVEIAYVGAKQEMHPDAIPALNASFGPVHGLDLSEAPYPEHHNPVGRELLLKPSHKFGKPYEAKPWAIYNSRFKQVLLLDYDCTPLIDPTALFEGPHMALHGNLFWPDLPDGGETRPAIKQAAEALGLNSKEALRALLDGLPVPSLAESGQLLIDRVTHADVLEYLWWITSHSKVVYNILYGDKDTFSLAFAAAGKASSYAQMPLPPAGLFATASDLPAAAKSDSSSSSSSSSRSSSSKSTKAKASTTSPANRIHKLQGIVHFDHFGKPVFVHQTLNKNPKWSRPPPAWGSVSGPMPQWLARGMFVKAANSFHVDADRLIPVQISQPIASIGSISSATAVAAAEGSWAACPDSSFNEILAVRGLGIALLDQPQLVAACSKQLQEAANNSAAALDKVAAADAGDTKQAQSCMQGSVVSGSIAQLHEQQLLQPPQQPEQLQWAAVLAGTSCETLLKAQRKAAHKGHDQQRQLLHWLERQCWARRRHSRCLRHPLFPGCRRRLRVHKAAAAAAADAGMPVLPSGLVYPNWGLLQPRVPPGSCKDYRAFPALALQQPAEYNASSADSYTQAVSDYAVEVVAQDGVQLPCYGQFLSKLKCSGFPRRWSG</sequence>
<dbReference type="InterPro" id="IPR029044">
    <property type="entry name" value="Nucleotide-diphossugar_trans"/>
</dbReference>
<dbReference type="AlphaFoldDB" id="A0A383W6J7"/>
<name>A0A383W6J7_TETOB</name>
<dbReference type="Pfam" id="PF11051">
    <property type="entry name" value="Mannosyl_trans3"/>
    <property type="match status" value="1"/>
</dbReference>
<keyword evidence="7" id="KW-1133">Transmembrane helix</keyword>
<accession>A0A383W6J7</accession>
<evidence type="ECO:0000313" key="14">
    <source>
        <dbReference type="Proteomes" id="UP000256970"/>
    </source>
</evidence>
<comment type="similarity">
    <text evidence="3">Belongs to the MNN1/MNT family.</text>
</comment>
<evidence type="ECO:0000256" key="1">
    <source>
        <dbReference type="ARBA" id="ARBA00004394"/>
    </source>
</evidence>
<evidence type="ECO:0000256" key="7">
    <source>
        <dbReference type="ARBA" id="ARBA00022989"/>
    </source>
</evidence>
<keyword evidence="4" id="KW-0808">Transferase</keyword>
<dbReference type="InterPro" id="IPR022751">
    <property type="entry name" value="Alpha_mannosyltransferase"/>
</dbReference>
<feature type="region of interest" description="Disordered" evidence="11">
    <location>
        <begin position="352"/>
        <end position="381"/>
    </location>
</feature>
<evidence type="ECO:0000256" key="10">
    <source>
        <dbReference type="ARBA" id="ARBA00037847"/>
    </source>
</evidence>
<comment type="subcellular location">
    <subcellularLocation>
        <location evidence="10">Endomembrane system</location>
        <topology evidence="10">Single-pass membrane protein</topology>
    </subcellularLocation>
    <subcellularLocation>
        <location evidence="1">Golgi apparatus membrane</location>
    </subcellularLocation>
    <subcellularLocation>
        <location evidence="2">Membrane</location>
        <topology evidence="2">Single-pass type II membrane protein</topology>
    </subcellularLocation>
</comment>
<proteinExistence type="inferred from homology"/>
<evidence type="ECO:0000313" key="13">
    <source>
        <dbReference type="EMBL" id="SZX73277.1"/>
    </source>
</evidence>
<dbReference type="GO" id="GO:0000026">
    <property type="term" value="F:alpha-1,2-mannosyltransferase activity"/>
    <property type="evidence" value="ECO:0007669"/>
    <property type="project" value="TreeGrafter"/>
</dbReference>
<evidence type="ECO:0008006" key="15">
    <source>
        <dbReference type="Google" id="ProtNLM"/>
    </source>
</evidence>
<organism evidence="13 14">
    <name type="scientific">Tetradesmus obliquus</name>
    <name type="common">Green alga</name>
    <name type="synonym">Acutodesmus obliquus</name>
    <dbReference type="NCBI Taxonomy" id="3088"/>
    <lineage>
        <taxon>Eukaryota</taxon>
        <taxon>Viridiplantae</taxon>
        <taxon>Chlorophyta</taxon>
        <taxon>core chlorophytes</taxon>
        <taxon>Chlorophyceae</taxon>
        <taxon>CS clade</taxon>
        <taxon>Sphaeropleales</taxon>
        <taxon>Scenedesmaceae</taxon>
        <taxon>Tetradesmus</taxon>
    </lineage>
</organism>
<protein>
    <recommendedName>
        <fullName evidence="15">Mannosyltransferase putative-domain-containing protein</fullName>
    </recommendedName>
</protein>
<feature type="chain" id="PRO_5016632368" description="Mannosyltransferase putative-domain-containing protein" evidence="12">
    <location>
        <begin position="22"/>
        <end position="735"/>
    </location>
</feature>
<dbReference type="SUPFAM" id="SSF53448">
    <property type="entry name" value="Nucleotide-diphospho-sugar transferases"/>
    <property type="match status" value="1"/>
</dbReference>
<evidence type="ECO:0000256" key="5">
    <source>
        <dbReference type="ARBA" id="ARBA00022692"/>
    </source>
</evidence>
<evidence type="ECO:0000256" key="4">
    <source>
        <dbReference type="ARBA" id="ARBA00022679"/>
    </source>
</evidence>
<keyword evidence="9" id="KW-0472">Membrane</keyword>
<evidence type="ECO:0000256" key="2">
    <source>
        <dbReference type="ARBA" id="ARBA00004606"/>
    </source>
</evidence>
<feature type="signal peptide" evidence="12">
    <location>
        <begin position="1"/>
        <end position="21"/>
    </location>
</feature>
<evidence type="ECO:0000256" key="6">
    <source>
        <dbReference type="ARBA" id="ARBA00022968"/>
    </source>
</evidence>
<dbReference type="EMBL" id="FNXT01001188">
    <property type="protein sequence ID" value="SZX73277.1"/>
    <property type="molecule type" value="Genomic_DNA"/>
</dbReference>